<feature type="transmembrane region" description="Helical" evidence="1">
    <location>
        <begin position="60"/>
        <end position="78"/>
    </location>
</feature>
<name>A0ABW3JYZ0_9BACT</name>
<feature type="transmembrane region" description="Helical" evidence="1">
    <location>
        <begin position="119"/>
        <end position="138"/>
    </location>
</feature>
<evidence type="ECO:0000313" key="2">
    <source>
        <dbReference type="EMBL" id="MFD0998766.1"/>
    </source>
</evidence>
<accession>A0ABW3JYZ0</accession>
<feature type="transmembrane region" description="Helical" evidence="1">
    <location>
        <begin position="143"/>
        <end position="160"/>
    </location>
</feature>
<proteinExistence type="predicted"/>
<evidence type="ECO:0000313" key="3">
    <source>
        <dbReference type="Proteomes" id="UP001597112"/>
    </source>
</evidence>
<protein>
    <submittedName>
        <fullName evidence="2">Uncharacterized protein</fullName>
    </submittedName>
</protein>
<keyword evidence="1" id="KW-1133">Transmembrane helix</keyword>
<feature type="transmembrane region" description="Helical" evidence="1">
    <location>
        <begin position="90"/>
        <end position="113"/>
    </location>
</feature>
<sequence>MKDSENLSAQQSLDIITSMIDQAKGNVQRNSFYFLLWGWVVVLANLGMFTLSILHYKHPYIVWLITIPAWFYTLYHGFKNSTDKTTTSHFDRISAALWICYAICIFTLVAFGYKINYQLGPVILIVSALPTFISGMILRFKPLMIGGILFWVFGIIGFLLPTYMQSLAGAVAILCGYLIPGYMLKNKREE</sequence>
<dbReference type="RefSeq" id="WP_377576003.1">
    <property type="nucleotide sequence ID" value="NZ_JBHTKA010000001.1"/>
</dbReference>
<reference evidence="3" key="1">
    <citation type="journal article" date="2019" name="Int. J. Syst. Evol. Microbiol.">
        <title>The Global Catalogue of Microorganisms (GCM) 10K type strain sequencing project: providing services to taxonomists for standard genome sequencing and annotation.</title>
        <authorList>
            <consortium name="The Broad Institute Genomics Platform"/>
            <consortium name="The Broad Institute Genome Sequencing Center for Infectious Disease"/>
            <person name="Wu L."/>
            <person name="Ma J."/>
        </authorList>
    </citation>
    <scope>NUCLEOTIDE SEQUENCE [LARGE SCALE GENOMIC DNA]</scope>
    <source>
        <strain evidence="3">CCUG 58938</strain>
    </source>
</reference>
<evidence type="ECO:0000256" key="1">
    <source>
        <dbReference type="SAM" id="Phobius"/>
    </source>
</evidence>
<feature type="transmembrane region" description="Helical" evidence="1">
    <location>
        <begin position="32"/>
        <end position="54"/>
    </location>
</feature>
<keyword evidence="3" id="KW-1185">Reference proteome</keyword>
<dbReference type="EMBL" id="JBHTKA010000001">
    <property type="protein sequence ID" value="MFD0998766.1"/>
    <property type="molecule type" value="Genomic_DNA"/>
</dbReference>
<keyword evidence="1" id="KW-0812">Transmembrane</keyword>
<dbReference type="Proteomes" id="UP001597112">
    <property type="component" value="Unassembled WGS sequence"/>
</dbReference>
<feature type="transmembrane region" description="Helical" evidence="1">
    <location>
        <begin position="166"/>
        <end position="184"/>
    </location>
</feature>
<comment type="caution">
    <text evidence="2">The sequence shown here is derived from an EMBL/GenBank/DDBJ whole genome shotgun (WGS) entry which is preliminary data.</text>
</comment>
<gene>
    <name evidence="2" type="ORF">ACFQ21_05585</name>
</gene>
<keyword evidence="1" id="KW-0472">Membrane</keyword>
<organism evidence="2 3">
    <name type="scientific">Ohtaekwangia kribbensis</name>
    <dbReference type="NCBI Taxonomy" id="688913"/>
    <lineage>
        <taxon>Bacteria</taxon>
        <taxon>Pseudomonadati</taxon>
        <taxon>Bacteroidota</taxon>
        <taxon>Cytophagia</taxon>
        <taxon>Cytophagales</taxon>
        <taxon>Fulvivirgaceae</taxon>
        <taxon>Ohtaekwangia</taxon>
    </lineage>
</organism>